<feature type="transmembrane region" description="Helical" evidence="9">
    <location>
        <begin position="321"/>
        <end position="340"/>
    </location>
</feature>
<comment type="subcellular location">
    <subcellularLocation>
        <location evidence="1">Cell membrane</location>
        <topology evidence="1">Multi-pass membrane protein</topology>
    </subcellularLocation>
</comment>
<feature type="transmembrane region" description="Helical" evidence="9">
    <location>
        <begin position="24"/>
        <end position="49"/>
    </location>
</feature>
<dbReference type="SUPFAM" id="SSF103473">
    <property type="entry name" value="MFS general substrate transporter"/>
    <property type="match status" value="1"/>
</dbReference>
<dbReference type="GO" id="GO:0022857">
    <property type="term" value="F:transmembrane transporter activity"/>
    <property type="evidence" value="ECO:0007669"/>
    <property type="project" value="InterPro"/>
</dbReference>
<feature type="transmembrane region" description="Helical" evidence="9">
    <location>
        <begin position="214"/>
        <end position="233"/>
    </location>
</feature>
<accession>A0A1R4GWT5</accession>
<dbReference type="PANTHER" id="PTHR23501">
    <property type="entry name" value="MAJOR FACILITATOR SUPERFAMILY"/>
    <property type="match status" value="1"/>
</dbReference>
<feature type="transmembrane region" description="Helical" evidence="9">
    <location>
        <begin position="92"/>
        <end position="111"/>
    </location>
</feature>
<keyword evidence="5 9" id="KW-0812">Transmembrane</keyword>
<feature type="transmembrane region" description="Helical" evidence="9">
    <location>
        <begin position="281"/>
        <end position="301"/>
    </location>
</feature>
<dbReference type="FunFam" id="1.20.1720.10:FF:000004">
    <property type="entry name" value="EmrB/QacA family drug resistance transporter"/>
    <property type="match status" value="1"/>
</dbReference>
<keyword evidence="12" id="KW-1185">Reference proteome</keyword>
<feature type="domain" description="Major facilitator superfamily (MFS) profile" evidence="10">
    <location>
        <begin position="27"/>
        <end position="510"/>
    </location>
</feature>
<keyword evidence="7 9" id="KW-0472">Membrane</keyword>
<sequence length="562" mass="58762">MAHDTVQEATHPNGQQPARTKREFVWAFIGLLLAMLLAALDQTIVATALPSIVGDLNGLEHISWVITAYMLAATIGLPIYGKAGDLYGRKSVFVFAIVVFLAGSILSGTATNMIQLIIFRAIQGIGGGGLMIGAQAIIADLVSPRDRGKYMGFMGAVFGVASVAGPLIGGFFTDNMGWRWIFYINIPLGLAALGTVIFALHLPRPSGAAPRIDVLGTMTLAVFSAAAVFITSWGGTTYAWGSIQVLVLAVVAVVSAVLFVLAERRAAEPIIPLTLFTERNFILPALAGVTIGISMFATIAYLPTYLQMVEGVNATESGLMLIPMTTGMLLATITTGRLVSSTGRYKVWLLVGPVIGAVGLFMLAQIGVGVPYWYTALAMFVVGLGVGCSMQNLVVVVQNSVPHRIVGVATSSASYFRQIGASLGISVFGALFVSRLTDAFSSLPANAGKGSFNADSVSSLTPKLLAQLPAPVQELIAQGFADALPPLFLYGVPVMLAGLVLVVFIHEHALRTEVGGAEPATDSPSVEAPGQSETPEAAPAAEAPARGRHRANAEDAQRPSAP</sequence>
<protein>
    <submittedName>
        <fullName evidence="11">Multidrug resistance protein B</fullName>
    </submittedName>
</protein>
<dbReference type="InterPro" id="IPR004638">
    <property type="entry name" value="EmrB-like"/>
</dbReference>
<dbReference type="CDD" id="cd17502">
    <property type="entry name" value="MFS_Azr1_MDR_like"/>
    <property type="match status" value="1"/>
</dbReference>
<dbReference type="InterPro" id="IPR001958">
    <property type="entry name" value="Tet-R_TetA/multi-R_MdtG-like"/>
</dbReference>
<evidence type="ECO:0000256" key="7">
    <source>
        <dbReference type="ARBA" id="ARBA00023136"/>
    </source>
</evidence>
<evidence type="ECO:0000313" key="12">
    <source>
        <dbReference type="Proteomes" id="UP000195913"/>
    </source>
</evidence>
<feature type="transmembrane region" description="Helical" evidence="9">
    <location>
        <begin position="61"/>
        <end position="80"/>
    </location>
</feature>
<keyword evidence="4" id="KW-1003">Cell membrane</keyword>
<dbReference type="Proteomes" id="UP000195913">
    <property type="component" value="Unassembled WGS sequence"/>
</dbReference>
<gene>
    <name evidence="11" type="ORF">FM101_15505</name>
</gene>
<feature type="transmembrane region" description="Helical" evidence="9">
    <location>
        <begin position="239"/>
        <end position="261"/>
    </location>
</feature>
<reference evidence="11 12" key="1">
    <citation type="submission" date="2017-02" db="EMBL/GenBank/DDBJ databases">
        <authorList>
            <person name="Peterson S.W."/>
        </authorList>
    </citation>
    <scope>NUCLEOTIDE SEQUENCE [LARGE SCALE GENOMIC DNA]</scope>
    <source>
        <strain evidence="11 12">B Ar 00.02</strain>
    </source>
</reference>
<evidence type="ECO:0000256" key="5">
    <source>
        <dbReference type="ARBA" id="ARBA00022692"/>
    </source>
</evidence>
<feature type="compositionally biased region" description="Basic and acidic residues" evidence="8">
    <location>
        <begin position="551"/>
        <end position="562"/>
    </location>
</feature>
<evidence type="ECO:0000313" key="11">
    <source>
        <dbReference type="EMBL" id="SJM72629.1"/>
    </source>
</evidence>
<dbReference type="RefSeq" id="WP_087001253.1">
    <property type="nucleotide sequence ID" value="NZ_FUHW01000053.1"/>
</dbReference>
<feature type="transmembrane region" description="Helical" evidence="9">
    <location>
        <begin position="347"/>
        <end position="366"/>
    </location>
</feature>
<dbReference type="Gene3D" id="1.20.1250.20">
    <property type="entry name" value="MFS general substrate transporter like domains"/>
    <property type="match status" value="1"/>
</dbReference>
<evidence type="ECO:0000256" key="1">
    <source>
        <dbReference type="ARBA" id="ARBA00004651"/>
    </source>
</evidence>
<feature type="transmembrane region" description="Helical" evidence="9">
    <location>
        <begin position="415"/>
        <end position="434"/>
    </location>
</feature>
<feature type="transmembrane region" description="Helical" evidence="9">
    <location>
        <begin position="180"/>
        <end position="202"/>
    </location>
</feature>
<evidence type="ECO:0000256" key="6">
    <source>
        <dbReference type="ARBA" id="ARBA00022989"/>
    </source>
</evidence>
<evidence type="ECO:0000259" key="10">
    <source>
        <dbReference type="PROSITE" id="PS50850"/>
    </source>
</evidence>
<feature type="region of interest" description="Disordered" evidence="8">
    <location>
        <begin position="515"/>
        <end position="562"/>
    </location>
</feature>
<dbReference type="GO" id="GO:0005886">
    <property type="term" value="C:plasma membrane"/>
    <property type="evidence" value="ECO:0007669"/>
    <property type="project" value="UniProtKB-SubCell"/>
</dbReference>
<evidence type="ECO:0000256" key="9">
    <source>
        <dbReference type="SAM" id="Phobius"/>
    </source>
</evidence>
<organism evidence="11 12">
    <name type="scientific">Arthrobacter rhombi</name>
    <dbReference type="NCBI Taxonomy" id="71253"/>
    <lineage>
        <taxon>Bacteria</taxon>
        <taxon>Bacillati</taxon>
        <taxon>Actinomycetota</taxon>
        <taxon>Actinomycetes</taxon>
        <taxon>Micrococcales</taxon>
        <taxon>Micrococcaceae</taxon>
        <taxon>Arthrobacter</taxon>
    </lineage>
</organism>
<dbReference type="NCBIfam" id="TIGR00711">
    <property type="entry name" value="efflux_EmrB"/>
    <property type="match status" value="1"/>
</dbReference>
<evidence type="ECO:0000256" key="3">
    <source>
        <dbReference type="ARBA" id="ARBA00022448"/>
    </source>
</evidence>
<dbReference type="InterPro" id="IPR020846">
    <property type="entry name" value="MFS_dom"/>
</dbReference>
<feature type="transmembrane region" description="Helical" evidence="9">
    <location>
        <begin position="117"/>
        <end position="138"/>
    </location>
</feature>
<evidence type="ECO:0000256" key="2">
    <source>
        <dbReference type="ARBA" id="ARBA00007520"/>
    </source>
</evidence>
<dbReference type="PROSITE" id="PS50850">
    <property type="entry name" value="MFS"/>
    <property type="match status" value="1"/>
</dbReference>
<feature type="transmembrane region" description="Helical" evidence="9">
    <location>
        <begin position="487"/>
        <end position="505"/>
    </location>
</feature>
<dbReference type="PRINTS" id="PR01035">
    <property type="entry name" value="TCRTETA"/>
</dbReference>
<name>A0A1R4GWT5_9MICC</name>
<evidence type="ECO:0000256" key="8">
    <source>
        <dbReference type="SAM" id="MobiDB-lite"/>
    </source>
</evidence>
<keyword evidence="6 9" id="KW-1133">Transmembrane helix</keyword>
<comment type="similarity">
    <text evidence="2">Belongs to the major facilitator superfamily. TCR/Tet family.</text>
</comment>
<dbReference type="EMBL" id="FUHW01000053">
    <property type="protein sequence ID" value="SJM72629.1"/>
    <property type="molecule type" value="Genomic_DNA"/>
</dbReference>
<feature type="transmembrane region" description="Helical" evidence="9">
    <location>
        <begin position="372"/>
        <end position="394"/>
    </location>
</feature>
<dbReference type="PANTHER" id="PTHR23501:SF197">
    <property type="entry name" value="COMD"/>
    <property type="match status" value="1"/>
</dbReference>
<dbReference type="Pfam" id="PF07690">
    <property type="entry name" value="MFS_1"/>
    <property type="match status" value="1"/>
</dbReference>
<dbReference type="InterPro" id="IPR036259">
    <property type="entry name" value="MFS_trans_sf"/>
</dbReference>
<dbReference type="Gene3D" id="1.20.1720.10">
    <property type="entry name" value="Multidrug resistance protein D"/>
    <property type="match status" value="1"/>
</dbReference>
<dbReference type="InterPro" id="IPR011701">
    <property type="entry name" value="MFS"/>
</dbReference>
<dbReference type="AlphaFoldDB" id="A0A1R4GWT5"/>
<feature type="transmembrane region" description="Helical" evidence="9">
    <location>
        <begin position="150"/>
        <end position="168"/>
    </location>
</feature>
<proteinExistence type="inferred from homology"/>
<evidence type="ECO:0000256" key="4">
    <source>
        <dbReference type="ARBA" id="ARBA00022475"/>
    </source>
</evidence>
<feature type="compositionally biased region" description="Low complexity" evidence="8">
    <location>
        <begin position="535"/>
        <end position="544"/>
    </location>
</feature>
<keyword evidence="3" id="KW-0813">Transport</keyword>